<dbReference type="InterPro" id="IPR052345">
    <property type="entry name" value="Rad_response_metalloprotease"/>
</dbReference>
<dbReference type="Gene3D" id="1.10.10.2910">
    <property type="match status" value="1"/>
</dbReference>
<comment type="caution">
    <text evidence="2">The sequence shown here is derived from an EMBL/GenBank/DDBJ whole genome shotgun (WGS) entry which is preliminary data.</text>
</comment>
<dbReference type="InterPro" id="IPR010359">
    <property type="entry name" value="IrrE_HExxH"/>
</dbReference>
<dbReference type="PANTHER" id="PTHR43236">
    <property type="entry name" value="ANTITOXIN HIGA1"/>
    <property type="match status" value="1"/>
</dbReference>
<protein>
    <recommendedName>
        <fullName evidence="1">IrrE N-terminal-like domain-containing protein</fullName>
    </recommendedName>
</protein>
<accession>A0A2M7T523</accession>
<reference evidence="3" key="1">
    <citation type="submission" date="2017-09" db="EMBL/GenBank/DDBJ databases">
        <title>Depth-based differentiation of microbial function through sediment-hosted aquifers and enrichment of novel symbionts in the deep terrestrial subsurface.</title>
        <authorList>
            <person name="Probst A.J."/>
            <person name="Ladd B."/>
            <person name="Jarett J.K."/>
            <person name="Geller-Mcgrath D.E."/>
            <person name="Sieber C.M.K."/>
            <person name="Emerson J.B."/>
            <person name="Anantharaman K."/>
            <person name="Thomas B.C."/>
            <person name="Malmstrom R."/>
            <person name="Stieglmeier M."/>
            <person name="Klingl A."/>
            <person name="Woyke T."/>
            <person name="Ryan C.M."/>
            <person name="Banfield J.F."/>
        </authorList>
    </citation>
    <scope>NUCLEOTIDE SEQUENCE [LARGE SCALE GENOMIC DNA]</scope>
</reference>
<evidence type="ECO:0000259" key="1">
    <source>
        <dbReference type="Pfam" id="PF06114"/>
    </source>
</evidence>
<name>A0A2M7T523_9ACTN</name>
<organism evidence="2 3">
    <name type="scientific">Candidatus Aquicultor secundus</name>
    <dbReference type="NCBI Taxonomy" id="1973895"/>
    <lineage>
        <taxon>Bacteria</taxon>
        <taxon>Bacillati</taxon>
        <taxon>Actinomycetota</taxon>
        <taxon>Candidatus Aquicultoria</taxon>
        <taxon>Candidatus Aquicultorales</taxon>
        <taxon>Candidatus Aquicultoraceae</taxon>
        <taxon>Candidatus Aquicultor</taxon>
    </lineage>
</organism>
<feature type="non-terminal residue" evidence="2">
    <location>
        <position position="113"/>
    </location>
</feature>
<feature type="domain" description="IrrE N-terminal-like" evidence="1">
    <location>
        <begin position="35"/>
        <end position="113"/>
    </location>
</feature>
<gene>
    <name evidence="2" type="ORF">COY37_11315</name>
</gene>
<dbReference type="Pfam" id="PF06114">
    <property type="entry name" value="Peptidase_M78"/>
    <property type="match status" value="1"/>
</dbReference>
<dbReference type="AlphaFoldDB" id="A0A2M7T523"/>
<dbReference type="EMBL" id="PFNG01000263">
    <property type="protein sequence ID" value="PIZ34869.1"/>
    <property type="molecule type" value="Genomic_DNA"/>
</dbReference>
<dbReference type="Proteomes" id="UP000230956">
    <property type="component" value="Unassembled WGS sequence"/>
</dbReference>
<evidence type="ECO:0000313" key="3">
    <source>
        <dbReference type="Proteomes" id="UP000230956"/>
    </source>
</evidence>
<sequence>MPIYTHLYIKDQANALIEEFKIADPPINVREIAGKLGIEIIEMSNDSWFYGMLTRYDEDFYIVINKLMPETQKRYAIAHELGHLRLHNQELEYQRRPDKEYHHREADVFALEL</sequence>
<evidence type="ECO:0000313" key="2">
    <source>
        <dbReference type="EMBL" id="PIZ34869.1"/>
    </source>
</evidence>
<dbReference type="RefSeq" id="WP_286977607.1">
    <property type="nucleotide sequence ID" value="NZ_PFNG01000263.1"/>
</dbReference>
<proteinExistence type="predicted"/>
<dbReference type="PANTHER" id="PTHR43236:SF1">
    <property type="entry name" value="BLL7220 PROTEIN"/>
    <property type="match status" value="1"/>
</dbReference>